<reference evidence="3 4" key="1">
    <citation type="submission" date="2014-03" db="EMBL/GenBank/DDBJ databases">
        <title>Draft genome of the hookworm Oesophagostomum dentatum.</title>
        <authorList>
            <person name="Mitreva M."/>
        </authorList>
    </citation>
    <scope>NUCLEOTIDE SEQUENCE [LARGE SCALE GENOMIC DNA]</scope>
    <source>
        <strain evidence="3 4">OD-Hann</strain>
    </source>
</reference>
<dbReference type="Proteomes" id="UP000053660">
    <property type="component" value="Unassembled WGS sequence"/>
</dbReference>
<dbReference type="PROSITE" id="PS50001">
    <property type="entry name" value="SH2"/>
    <property type="match status" value="1"/>
</dbReference>
<dbReference type="OrthoDB" id="3175255at2759"/>
<evidence type="ECO:0000313" key="3">
    <source>
        <dbReference type="EMBL" id="KHJ78017.1"/>
    </source>
</evidence>
<dbReference type="InterPro" id="IPR036860">
    <property type="entry name" value="SH2_dom_sf"/>
</dbReference>
<keyword evidence="4" id="KW-1185">Reference proteome</keyword>
<dbReference type="SUPFAM" id="SSF55550">
    <property type="entry name" value="SH2 domain"/>
    <property type="match status" value="1"/>
</dbReference>
<dbReference type="InterPro" id="IPR000980">
    <property type="entry name" value="SH2"/>
</dbReference>
<evidence type="ECO:0000313" key="4">
    <source>
        <dbReference type="Proteomes" id="UP000053660"/>
    </source>
</evidence>
<dbReference type="Pfam" id="PF00017">
    <property type="entry name" value="SH2"/>
    <property type="match status" value="1"/>
</dbReference>
<organism evidence="3 4">
    <name type="scientific">Oesophagostomum dentatum</name>
    <name type="common">Nodular worm</name>
    <dbReference type="NCBI Taxonomy" id="61180"/>
    <lineage>
        <taxon>Eukaryota</taxon>
        <taxon>Metazoa</taxon>
        <taxon>Ecdysozoa</taxon>
        <taxon>Nematoda</taxon>
        <taxon>Chromadorea</taxon>
        <taxon>Rhabditida</taxon>
        <taxon>Rhabditina</taxon>
        <taxon>Rhabditomorpha</taxon>
        <taxon>Strongyloidea</taxon>
        <taxon>Strongylidae</taxon>
        <taxon>Oesophagostomum</taxon>
    </lineage>
</organism>
<sequence length="69" mass="7809">MGGGQLCDQIWYWGNAEKSLISEVMQDQPEGTFIVRDASSPGDYTLTVSYNLLRVLFERECFSLGREIS</sequence>
<dbReference type="Gene3D" id="3.30.505.10">
    <property type="entry name" value="SH2 domain"/>
    <property type="match status" value="1"/>
</dbReference>
<name>A0A0B1S3G7_OESDE</name>
<accession>A0A0B1S3G7</accession>
<dbReference type="EMBL" id="KN610191">
    <property type="protein sequence ID" value="KHJ78017.1"/>
    <property type="molecule type" value="Genomic_DNA"/>
</dbReference>
<feature type="domain" description="SH2" evidence="2">
    <location>
        <begin position="11"/>
        <end position="69"/>
    </location>
</feature>
<evidence type="ECO:0000256" key="1">
    <source>
        <dbReference type="PROSITE-ProRule" id="PRU00191"/>
    </source>
</evidence>
<proteinExistence type="predicted"/>
<keyword evidence="1" id="KW-0727">SH2 domain</keyword>
<gene>
    <name evidence="3" type="ORF">OESDEN_22363</name>
</gene>
<protein>
    <recommendedName>
        <fullName evidence="2">SH2 domain-containing protein</fullName>
    </recommendedName>
</protein>
<evidence type="ECO:0000259" key="2">
    <source>
        <dbReference type="PROSITE" id="PS50001"/>
    </source>
</evidence>
<dbReference type="AlphaFoldDB" id="A0A0B1S3G7"/>